<proteinExistence type="predicted"/>
<dbReference type="RefSeq" id="WP_266068658.1">
    <property type="nucleotide sequence ID" value="NZ_JAPJDA010000006.1"/>
</dbReference>
<evidence type="ECO:0008006" key="4">
    <source>
        <dbReference type="Google" id="ProtNLM"/>
    </source>
</evidence>
<gene>
    <name evidence="2" type="ORF">OQ279_04635</name>
</gene>
<dbReference type="EMBL" id="JAPJDA010000006">
    <property type="protein sequence ID" value="MCX2837430.1"/>
    <property type="molecule type" value="Genomic_DNA"/>
</dbReference>
<protein>
    <recommendedName>
        <fullName evidence="4">DUF3047 domain-containing protein</fullName>
    </recommendedName>
</protein>
<reference evidence="2" key="1">
    <citation type="submission" date="2022-11" db="EMBL/GenBank/DDBJ databases">
        <title>Salinimicrobium profundisediminis sp. nov., isolated from deep-sea sediment of the Mariana Trench.</title>
        <authorList>
            <person name="Fu H."/>
        </authorList>
    </citation>
    <scope>NUCLEOTIDE SEQUENCE</scope>
    <source>
        <strain evidence="2">MT39</strain>
    </source>
</reference>
<accession>A0A9X3CVK2</accession>
<dbReference type="Proteomes" id="UP001148482">
    <property type="component" value="Unassembled WGS sequence"/>
</dbReference>
<dbReference type="PROSITE" id="PS51257">
    <property type="entry name" value="PROKAR_LIPOPROTEIN"/>
    <property type="match status" value="1"/>
</dbReference>
<evidence type="ECO:0000313" key="3">
    <source>
        <dbReference type="Proteomes" id="UP001148482"/>
    </source>
</evidence>
<name>A0A9X3CVK2_9FLAO</name>
<keyword evidence="1" id="KW-0732">Signal</keyword>
<organism evidence="2 3">
    <name type="scientific">Salinimicrobium profundisediminis</name>
    <dbReference type="NCBI Taxonomy" id="2994553"/>
    <lineage>
        <taxon>Bacteria</taxon>
        <taxon>Pseudomonadati</taxon>
        <taxon>Bacteroidota</taxon>
        <taxon>Flavobacteriia</taxon>
        <taxon>Flavobacteriales</taxon>
        <taxon>Flavobacteriaceae</taxon>
        <taxon>Salinimicrobium</taxon>
    </lineage>
</organism>
<dbReference type="AlphaFoldDB" id="A0A9X3CVK2"/>
<evidence type="ECO:0000256" key="1">
    <source>
        <dbReference type="SAM" id="SignalP"/>
    </source>
</evidence>
<comment type="caution">
    <text evidence="2">The sequence shown here is derived from an EMBL/GenBank/DDBJ whole genome shotgun (WGS) entry which is preliminary data.</text>
</comment>
<feature type="chain" id="PRO_5040880547" description="DUF3047 domain-containing protein" evidence="1">
    <location>
        <begin position="22"/>
        <end position="214"/>
    </location>
</feature>
<keyword evidence="3" id="KW-1185">Reference proteome</keyword>
<evidence type="ECO:0000313" key="2">
    <source>
        <dbReference type="EMBL" id="MCX2837430.1"/>
    </source>
</evidence>
<sequence>MKKTLLFLPLLFLIISCNNQKKETTIVEQIAEANGFENWNDVEEIRYTFNVKVNDSLRTSRAWTWKPKTHEVSLNTANNTVTYNHETEAAANEKIDQQFINDQYWLLFPFHLVWDDMEWEHTKEATAPISGEQMQRVTVKYPGEAGYTPGDMYEIYFGEDNMIREWVYLSGGSRENPFATTWENYEEHRGIPIAKTHRNKDGSFELFFTDVSVE</sequence>
<feature type="signal peptide" evidence="1">
    <location>
        <begin position="1"/>
        <end position="21"/>
    </location>
</feature>